<gene>
    <name evidence="1" type="ORF">HMPREF0970_00954</name>
</gene>
<sequence length="73" mass="7893">MRWCVVAVGVTVWTGGTTVSRAFHGSPGPAALVSRAFHARLVCSQITVNSRPGQLRTAPADARLARRPARWRP</sequence>
<accession>D4TYC9</accession>
<dbReference type="AlphaFoldDB" id="D4TYC9"/>
<organism evidence="1 2">
    <name type="scientific">Schaalia odontolytica F0309</name>
    <dbReference type="NCBI Taxonomy" id="649742"/>
    <lineage>
        <taxon>Bacteria</taxon>
        <taxon>Bacillati</taxon>
        <taxon>Actinomycetota</taxon>
        <taxon>Actinomycetes</taxon>
        <taxon>Actinomycetales</taxon>
        <taxon>Actinomycetaceae</taxon>
        <taxon>Schaalia</taxon>
    </lineage>
</organism>
<proteinExistence type="predicted"/>
<dbReference type="PATRIC" id="fig|649742.3.peg.682"/>
<protein>
    <submittedName>
        <fullName evidence="1">Uncharacterized protein</fullName>
    </submittedName>
</protein>
<evidence type="ECO:0000313" key="1">
    <source>
        <dbReference type="EMBL" id="EFF80113.1"/>
    </source>
</evidence>
<name>D4TYC9_9ACTO</name>
<dbReference type="EMBL" id="ACYT02000023">
    <property type="protein sequence ID" value="EFF80113.1"/>
    <property type="molecule type" value="Genomic_DNA"/>
</dbReference>
<reference evidence="1 2" key="1">
    <citation type="submission" date="2009-10" db="EMBL/GenBank/DDBJ databases">
        <authorList>
            <person name="Weinstock G."/>
            <person name="Sodergren E."/>
            <person name="Clifton S."/>
            <person name="Fulton L."/>
            <person name="Fulton B."/>
            <person name="Courtney L."/>
            <person name="Fronick C."/>
            <person name="Harrison M."/>
            <person name="Strong C."/>
            <person name="Farmer C."/>
            <person name="Delahaunty K."/>
            <person name="Markovic C."/>
            <person name="Hall O."/>
            <person name="Minx P."/>
            <person name="Tomlinson C."/>
            <person name="Mitreva M."/>
            <person name="Nelson J."/>
            <person name="Hou S."/>
            <person name="Wollam A."/>
            <person name="Pepin K.H."/>
            <person name="Johnson M."/>
            <person name="Bhonagiri V."/>
            <person name="Nash W.E."/>
            <person name="Warren W."/>
            <person name="Chinwalla A."/>
            <person name="Mardis E.R."/>
            <person name="Wilson R.K."/>
        </authorList>
    </citation>
    <scope>NUCLEOTIDE SEQUENCE [LARGE SCALE GENOMIC DNA]</scope>
    <source>
        <strain evidence="1 2">F0309</strain>
    </source>
</reference>
<dbReference type="HOGENOM" id="CLU_2696224_0_0_11"/>
<dbReference type="Proteomes" id="UP000003150">
    <property type="component" value="Unassembled WGS sequence"/>
</dbReference>
<comment type="caution">
    <text evidence="1">The sequence shown here is derived from an EMBL/GenBank/DDBJ whole genome shotgun (WGS) entry which is preliminary data.</text>
</comment>
<evidence type="ECO:0000313" key="2">
    <source>
        <dbReference type="Proteomes" id="UP000003150"/>
    </source>
</evidence>